<evidence type="ECO:0000313" key="3">
    <source>
        <dbReference type="Proteomes" id="UP000065807"/>
    </source>
</evidence>
<dbReference type="InterPro" id="IPR054437">
    <property type="entry name" value="PspA-assoc_dom"/>
</dbReference>
<gene>
    <name evidence="2" type="ORF">LIP_2729</name>
</gene>
<dbReference type="Pfam" id="PF22743">
    <property type="entry name" value="PspAA"/>
    <property type="match status" value="1"/>
</dbReference>
<proteinExistence type="predicted"/>
<protein>
    <recommendedName>
        <fullName evidence="1">PspA-associated domain-containing protein</fullName>
    </recommendedName>
</protein>
<evidence type="ECO:0000259" key="1">
    <source>
        <dbReference type="Pfam" id="PF22743"/>
    </source>
</evidence>
<keyword evidence="3" id="KW-1185">Reference proteome</keyword>
<name>A0A0K2SP04_LIMPI</name>
<sequence>MIVRIMTEGQYEIKGDLLEELDREDNRLLDVIANGDEEGFRRELENVLAIVRRGRLLADDELHESDLILPAPDTGLAEAKSLFADYPEDLVL</sequence>
<accession>A0A0K2SP04</accession>
<dbReference type="RefSeq" id="WP_068139096.1">
    <property type="nucleotide sequence ID" value="NZ_AP014924.1"/>
</dbReference>
<reference evidence="3" key="1">
    <citation type="submission" date="2015-07" db="EMBL/GenBank/DDBJ databases">
        <title>Complete genome sequence and phylogenetic analysis of Limnochorda pilosa.</title>
        <authorList>
            <person name="Watanabe M."/>
            <person name="Kojima H."/>
            <person name="Fukui M."/>
        </authorList>
    </citation>
    <scope>NUCLEOTIDE SEQUENCE [LARGE SCALE GENOMIC DNA]</scope>
    <source>
        <strain evidence="3">HC45</strain>
    </source>
</reference>
<dbReference type="OrthoDB" id="5244559at2"/>
<dbReference type="AlphaFoldDB" id="A0A0K2SP04"/>
<feature type="domain" description="PspA-associated" evidence="1">
    <location>
        <begin position="1"/>
        <end position="85"/>
    </location>
</feature>
<evidence type="ECO:0000313" key="2">
    <source>
        <dbReference type="EMBL" id="BAS28559.1"/>
    </source>
</evidence>
<reference evidence="3" key="2">
    <citation type="journal article" date="2016" name="Int. J. Syst. Evol. Microbiol.">
        <title>Complete genome sequence and cell structure of Limnochorda pilosa, a Gram-negative spore-former within the phylum Firmicutes.</title>
        <authorList>
            <person name="Watanabe M."/>
            <person name="Kojima H."/>
            <person name="Fukui M."/>
        </authorList>
    </citation>
    <scope>NUCLEOTIDE SEQUENCE [LARGE SCALE GENOMIC DNA]</scope>
    <source>
        <strain evidence="3">HC45</strain>
    </source>
</reference>
<dbReference type="STRING" id="1555112.LIP_2729"/>
<dbReference type="Proteomes" id="UP000065807">
    <property type="component" value="Chromosome"/>
</dbReference>
<organism evidence="2 3">
    <name type="scientific">Limnochorda pilosa</name>
    <dbReference type="NCBI Taxonomy" id="1555112"/>
    <lineage>
        <taxon>Bacteria</taxon>
        <taxon>Bacillati</taxon>
        <taxon>Bacillota</taxon>
        <taxon>Limnochordia</taxon>
        <taxon>Limnochordales</taxon>
        <taxon>Limnochordaceae</taxon>
        <taxon>Limnochorda</taxon>
    </lineage>
</organism>
<dbReference type="KEGG" id="lpil:LIP_2729"/>
<dbReference type="EMBL" id="AP014924">
    <property type="protein sequence ID" value="BAS28559.1"/>
    <property type="molecule type" value="Genomic_DNA"/>
</dbReference>